<evidence type="ECO:0000313" key="3">
    <source>
        <dbReference type="EMBL" id="KAL2038772.1"/>
    </source>
</evidence>
<feature type="transmembrane region" description="Helical" evidence="2">
    <location>
        <begin position="263"/>
        <end position="281"/>
    </location>
</feature>
<reference evidence="3 4" key="1">
    <citation type="submission" date="2024-09" db="EMBL/GenBank/DDBJ databases">
        <title>Rethinking Asexuality: The Enigmatic Case of Functional Sexual Genes in Lepraria (Stereocaulaceae).</title>
        <authorList>
            <person name="Doellman M."/>
            <person name="Sun Y."/>
            <person name="Barcenas-Pena A."/>
            <person name="Lumbsch H.T."/>
            <person name="Grewe F."/>
        </authorList>
    </citation>
    <scope>NUCLEOTIDE SEQUENCE [LARGE SCALE GENOMIC DNA]</scope>
    <source>
        <strain evidence="3 4">Mercado 3170</strain>
    </source>
</reference>
<dbReference type="Proteomes" id="UP001590950">
    <property type="component" value="Unassembled WGS sequence"/>
</dbReference>
<gene>
    <name evidence="3" type="ORF">N7G274_008530</name>
</gene>
<accession>A0ABR3ZYJ8</accession>
<keyword evidence="4" id="KW-1185">Reference proteome</keyword>
<name>A0ABR3ZYJ8_9LECA</name>
<keyword evidence="2" id="KW-0472">Membrane</keyword>
<feature type="transmembrane region" description="Helical" evidence="2">
    <location>
        <begin position="511"/>
        <end position="532"/>
    </location>
</feature>
<evidence type="ECO:0000256" key="1">
    <source>
        <dbReference type="SAM" id="MobiDB-lite"/>
    </source>
</evidence>
<feature type="compositionally biased region" description="Polar residues" evidence="1">
    <location>
        <begin position="605"/>
        <end position="634"/>
    </location>
</feature>
<sequence length="684" mass="75700">MAIDCSDVPSNVSYSCAQPWGQDCTSKAGFDLKDLWSYTQNIQKACPTDPRLFGHFSTTQNASLTPAACLAIAGKGWQYYPIADIWGRVTSWKLPLLQLAVSLPRPPLSSWVEWFVIVHLMGDPIDTIRNLLLKLATCDRTAGYWRTKFPDTFSPSVEDGLDRDWKALTIVVDAYDEWGEGKAATSALEQALDDPNFREAIHLTASAIAADRATMFLPIIAAQSLFIGAIAIATARTAAAAKVSSDTLWINIEAHGIAFSAQYFWILPAVFLGSVIGASQTKDAIPRILRRFQIDLDHLRRPKRVVLPNNCLDGDQKRVFHGGIYSWQPTRWHSSASNLSMTGGPGAPITPSSQSTAPVYHPASQNGVEGIHDLEHGSRCERRYLTLAAYLMVTMGTMTGMVISAFVPPDGWDCRHNGEILILLVWILSAISDIPLSYLLPKHQTWLFCLTFAKDLIAAIATLGGIIVTMFGIFHQCDCYTLWGKTGLALPQMPDVADKLRNRIYNLYPGLAFGCIGIELLFVPLAICFRYCHAIRVFVQRDNGESNAPWLWKLYHKYHNLRQRRVGTLASTEQGAQRGLTNDLTEMERLTRAQSLTPEPDETSTEGQQSNYTSNEAASFSSSGRNSRFPTGSGQPAFAPRRRHTESQSQTNIPDQEESAGLAQNNNKALHRKPLPPSSQMQGR</sequence>
<feature type="transmembrane region" description="Helical" evidence="2">
    <location>
        <begin position="420"/>
        <end position="440"/>
    </location>
</feature>
<comment type="caution">
    <text evidence="3">The sequence shown here is derived from an EMBL/GenBank/DDBJ whole genome shotgun (WGS) entry which is preliminary data.</text>
</comment>
<proteinExistence type="predicted"/>
<dbReference type="EMBL" id="JBEFKJ010000030">
    <property type="protein sequence ID" value="KAL2038772.1"/>
    <property type="molecule type" value="Genomic_DNA"/>
</dbReference>
<evidence type="ECO:0000313" key="4">
    <source>
        <dbReference type="Proteomes" id="UP001590950"/>
    </source>
</evidence>
<feature type="transmembrane region" description="Helical" evidence="2">
    <location>
        <begin position="384"/>
        <end position="408"/>
    </location>
</feature>
<protein>
    <submittedName>
        <fullName evidence="3">Uncharacterized protein</fullName>
    </submittedName>
</protein>
<keyword evidence="2" id="KW-1133">Transmembrane helix</keyword>
<keyword evidence="2" id="KW-0812">Transmembrane</keyword>
<organism evidence="3 4">
    <name type="scientific">Stereocaulon virgatum</name>
    <dbReference type="NCBI Taxonomy" id="373712"/>
    <lineage>
        <taxon>Eukaryota</taxon>
        <taxon>Fungi</taxon>
        <taxon>Dikarya</taxon>
        <taxon>Ascomycota</taxon>
        <taxon>Pezizomycotina</taxon>
        <taxon>Lecanoromycetes</taxon>
        <taxon>OSLEUM clade</taxon>
        <taxon>Lecanoromycetidae</taxon>
        <taxon>Lecanorales</taxon>
        <taxon>Lecanorineae</taxon>
        <taxon>Stereocaulaceae</taxon>
        <taxon>Stereocaulon</taxon>
    </lineage>
</organism>
<feature type="transmembrane region" description="Helical" evidence="2">
    <location>
        <begin position="452"/>
        <end position="474"/>
    </location>
</feature>
<feature type="region of interest" description="Disordered" evidence="1">
    <location>
        <begin position="593"/>
        <end position="684"/>
    </location>
</feature>
<evidence type="ECO:0000256" key="2">
    <source>
        <dbReference type="SAM" id="Phobius"/>
    </source>
</evidence>